<dbReference type="OrthoDB" id="9779287at2"/>
<dbReference type="SMART" id="SM00382">
    <property type="entry name" value="AAA"/>
    <property type="match status" value="1"/>
</dbReference>
<dbReference type="InterPro" id="IPR050319">
    <property type="entry name" value="ABC_transp_ATP-bind"/>
</dbReference>
<dbReference type="PANTHER" id="PTHR43776">
    <property type="entry name" value="TRANSPORT ATP-BINDING PROTEIN"/>
    <property type="match status" value="1"/>
</dbReference>
<dbReference type="Pfam" id="PF00005">
    <property type="entry name" value="ABC_tran"/>
    <property type="match status" value="1"/>
</dbReference>
<evidence type="ECO:0000256" key="2">
    <source>
        <dbReference type="ARBA" id="ARBA00022741"/>
    </source>
</evidence>
<dbReference type="Proteomes" id="UP000192738">
    <property type="component" value="Unassembled WGS sequence"/>
</dbReference>
<evidence type="ECO:0000259" key="4">
    <source>
        <dbReference type="PROSITE" id="PS50893"/>
    </source>
</evidence>
<feature type="domain" description="ABC transporter" evidence="4">
    <location>
        <begin position="8"/>
        <end position="256"/>
    </location>
</feature>
<dbReference type="STRING" id="112901.SAMN04488500_118103"/>
<evidence type="ECO:0000256" key="3">
    <source>
        <dbReference type="ARBA" id="ARBA00022840"/>
    </source>
</evidence>
<dbReference type="RefSeq" id="WP_084577362.1">
    <property type="nucleotide sequence ID" value="NZ_CP155572.1"/>
</dbReference>
<keyword evidence="6" id="KW-1185">Reference proteome</keyword>
<dbReference type="InterPro" id="IPR003439">
    <property type="entry name" value="ABC_transporter-like_ATP-bd"/>
</dbReference>
<evidence type="ECO:0000256" key="1">
    <source>
        <dbReference type="ARBA" id="ARBA00022448"/>
    </source>
</evidence>
<dbReference type="EMBL" id="FWXI01000018">
    <property type="protein sequence ID" value="SMD01464.1"/>
    <property type="molecule type" value="Genomic_DNA"/>
</dbReference>
<dbReference type="PANTHER" id="PTHR43776:SF8">
    <property type="entry name" value="ABC TRANSPORTER, ATP-BINDING PROTEIN"/>
    <property type="match status" value="1"/>
</dbReference>
<gene>
    <name evidence="5" type="ORF">SAMN04488500_118103</name>
</gene>
<evidence type="ECO:0000313" key="6">
    <source>
        <dbReference type="Proteomes" id="UP000192738"/>
    </source>
</evidence>
<dbReference type="AlphaFoldDB" id="A0A1W2DVG5"/>
<protein>
    <submittedName>
        <fullName evidence="5">Nickel transport system ATP-binding protein</fullName>
    </submittedName>
</protein>
<keyword evidence="3 5" id="KW-0067">ATP-binding</keyword>
<keyword evidence="1" id="KW-0813">Transport</keyword>
<accession>A0A1W2DVG5</accession>
<dbReference type="GO" id="GO:0055085">
    <property type="term" value="P:transmembrane transport"/>
    <property type="evidence" value="ECO:0007669"/>
    <property type="project" value="UniProtKB-ARBA"/>
</dbReference>
<dbReference type="Gene3D" id="3.40.50.300">
    <property type="entry name" value="P-loop containing nucleotide triphosphate hydrolases"/>
    <property type="match status" value="1"/>
</dbReference>
<evidence type="ECO:0000313" key="5">
    <source>
        <dbReference type="EMBL" id="SMD01464.1"/>
    </source>
</evidence>
<keyword evidence="2" id="KW-0547">Nucleotide-binding</keyword>
<sequence length="284" mass="30964">MAAIQPLLELRGVSKHFHGGGIFKQGRKVQATKEITLSLAAKECLGLVGESGSGKSTLGRIILGIEKPDRGEVLFQGVNLYGKDRSGIREVRRDLQVVFQDCFSSVNPRRTAGESIAEPLRNFARLSYHDELRTVGNLLELVGLDVEDAAKYPHQFSGGQLQRVCIARAISLRPKLIVLDEAVSSLDVLVQAQILDLLSDLREELGMSYIFISHDLAAVAHLSDRLAVMCSGEIVERLDNMDDIHCLTHPVSLALLAAVLPAQPEYRNKQETGAGKFAAAARTS</sequence>
<dbReference type="InterPro" id="IPR017871">
    <property type="entry name" value="ABC_transporter-like_CS"/>
</dbReference>
<proteinExistence type="predicted"/>
<dbReference type="SUPFAM" id="SSF52540">
    <property type="entry name" value="P-loop containing nucleoside triphosphate hydrolases"/>
    <property type="match status" value="1"/>
</dbReference>
<dbReference type="GO" id="GO:0016887">
    <property type="term" value="F:ATP hydrolysis activity"/>
    <property type="evidence" value="ECO:0007669"/>
    <property type="project" value="InterPro"/>
</dbReference>
<dbReference type="PROSITE" id="PS00211">
    <property type="entry name" value="ABC_TRANSPORTER_1"/>
    <property type="match status" value="1"/>
</dbReference>
<dbReference type="InterPro" id="IPR003593">
    <property type="entry name" value="AAA+_ATPase"/>
</dbReference>
<dbReference type="CDD" id="cd03257">
    <property type="entry name" value="ABC_NikE_OppD_transporters"/>
    <property type="match status" value="1"/>
</dbReference>
<dbReference type="InterPro" id="IPR027417">
    <property type="entry name" value="P-loop_NTPase"/>
</dbReference>
<dbReference type="GO" id="GO:0005524">
    <property type="term" value="F:ATP binding"/>
    <property type="evidence" value="ECO:0007669"/>
    <property type="project" value="UniProtKB-KW"/>
</dbReference>
<organism evidence="5 6">
    <name type="scientific">Sporomusa malonica</name>
    <dbReference type="NCBI Taxonomy" id="112901"/>
    <lineage>
        <taxon>Bacteria</taxon>
        <taxon>Bacillati</taxon>
        <taxon>Bacillota</taxon>
        <taxon>Negativicutes</taxon>
        <taxon>Selenomonadales</taxon>
        <taxon>Sporomusaceae</taxon>
        <taxon>Sporomusa</taxon>
    </lineage>
</organism>
<reference evidence="5 6" key="1">
    <citation type="submission" date="2017-04" db="EMBL/GenBank/DDBJ databases">
        <authorList>
            <person name="Afonso C.L."/>
            <person name="Miller P.J."/>
            <person name="Scott M.A."/>
            <person name="Spackman E."/>
            <person name="Goraichik I."/>
            <person name="Dimitrov K.M."/>
            <person name="Suarez D.L."/>
            <person name="Swayne D.E."/>
        </authorList>
    </citation>
    <scope>NUCLEOTIDE SEQUENCE [LARGE SCALE GENOMIC DNA]</scope>
    <source>
        <strain evidence="5 6">DSM 5090</strain>
    </source>
</reference>
<name>A0A1W2DVG5_9FIRM</name>
<dbReference type="PROSITE" id="PS50893">
    <property type="entry name" value="ABC_TRANSPORTER_2"/>
    <property type="match status" value="1"/>
</dbReference>